<evidence type="ECO:0000313" key="4">
    <source>
        <dbReference type="EMBL" id="KAH3881718.1"/>
    </source>
</evidence>
<keyword evidence="2" id="KW-1015">Disulfide bond</keyword>
<feature type="chain" id="PRO_5039262130" evidence="3">
    <location>
        <begin position="29"/>
        <end position="538"/>
    </location>
</feature>
<dbReference type="Gene3D" id="2.20.100.10">
    <property type="entry name" value="Thrombospondin type-1 (TSP1) repeat"/>
    <property type="match status" value="3"/>
</dbReference>
<reference evidence="4" key="2">
    <citation type="submission" date="2020-11" db="EMBL/GenBank/DDBJ databases">
        <authorList>
            <person name="McCartney M.A."/>
            <person name="Auch B."/>
            <person name="Kono T."/>
            <person name="Mallez S."/>
            <person name="Becker A."/>
            <person name="Gohl D.M."/>
            <person name="Silverstein K.A.T."/>
            <person name="Koren S."/>
            <person name="Bechman K.B."/>
            <person name="Herman A."/>
            <person name="Abrahante J.E."/>
            <person name="Garbe J."/>
        </authorList>
    </citation>
    <scope>NUCLEOTIDE SEQUENCE</scope>
    <source>
        <strain evidence="4">Duluth1</strain>
        <tissue evidence="4">Whole animal</tissue>
    </source>
</reference>
<dbReference type="SUPFAM" id="SSF82895">
    <property type="entry name" value="TSP-1 type 1 repeat"/>
    <property type="match status" value="3"/>
</dbReference>
<dbReference type="SMART" id="SM00209">
    <property type="entry name" value="TSP1"/>
    <property type="match status" value="3"/>
</dbReference>
<feature type="signal peptide" evidence="3">
    <location>
        <begin position="1"/>
        <end position="28"/>
    </location>
</feature>
<comment type="caution">
    <text evidence="4">The sequence shown here is derived from an EMBL/GenBank/DDBJ whole genome shotgun (WGS) entry which is preliminary data.</text>
</comment>
<organism evidence="4 5">
    <name type="scientific">Dreissena polymorpha</name>
    <name type="common">Zebra mussel</name>
    <name type="synonym">Mytilus polymorpha</name>
    <dbReference type="NCBI Taxonomy" id="45954"/>
    <lineage>
        <taxon>Eukaryota</taxon>
        <taxon>Metazoa</taxon>
        <taxon>Spiralia</taxon>
        <taxon>Lophotrochozoa</taxon>
        <taxon>Mollusca</taxon>
        <taxon>Bivalvia</taxon>
        <taxon>Autobranchia</taxon>
        <taxon>Heteroconchia</taxon>
        <taxon>Euheterodonta</taxon>
        <taxon>Imparidentia</taxon>
        <taxon>Neoheterodontei</taxon>
        <taxon>Myida</taxon>
        <taxon>Dreissenoidea</taxon>
        <taxon>Dreissenidae</taxon>
        <taxon>Dreissena</taxon>
    </lineage>
</organism>
<dbReference type="InterPro" id="IPR036383">
    <property type="entry name" value="TSP1_rpt_sf"/>
</dbReference>
<dbReference type="OrthoDB" id="347314at2759"/>
<dbReference type="Proteomes" id="UP000828390">
    <property type="component" value="Unassembled WGS sequence"/>
</dbReference>
<dbReference type="PANTHER" id="PTHR22906:SF21">
    <property type="entry name" value="SEMA DOMAIN-CONTAINING PROTEIN"/>
    <property type="match status" value="1"/>
</dbReference>
<gene>
    <name evidence="4" type="ORF">DPMN_005645</name>
</gene>
<evidence type="ECO:0000256" key="1">
    <source>
        <dbReference type="ARBA" id="ARBA00022737"/>
    </source>
</evidence>
<sequence length="538" mass="59371">MFANKYHFCNDCLNILAVVWAILGPINASYSTKNEENIIIKAGTQRRFLIDGKSPSSTQWSSWEQDAACQTTCVPGYEDATRACCLLADNQRCLSLPWETLRPRIGSCSIDGNWSEWSEWTPCTVTCGGGTSLRTRQCIYPVEFMHGSSCNGSSAVAKTCEMQQCAHAEAVGNWQPWEQWSSCDATCGLATRTRQRSCNDSASYMAPCPGHDMMNETCGFTHCPEAYSWLPWEQWSSCSSTCGEAARTRQRSCNDTSSYPSPCNGTSLYPSPCNDTSLYPSPCTGQDIMNETCNLAKCSENATSMCKAQITTGNVWIFCDNSAFLVTDPEKVFRSISSEKCIFKGAELPEFNRMSDQQIKDKLDGCQFTSQMIPSELYLIKNSGSEACRYIQNSMGKINVVKETDMSRCPLQSFLICERTHHKSSEFDQWFATKNSRNILRITSATGNYSQCHTICSSVTGRKNATLASLRVVLSFPDTLPPPDTGFTSLWVDHSGVANSSCSIIQYQGDNRMHVLGNSDCSQAGHCVCDANAAVNCS</sequence>
<dbReference type="PROSITE" id="PS50092">
    <property type="entry name" value="TSP1"/>
    <property type="match status" value="3"/>
</dbReference>
<dbReference type="Pfam" id="PF00090">
    <property type="entry name" value="TSP_1"/>
    <property type="match status" value="3"/>
</dbReference>
<keyword evidence="1" id="KW-0677">Repeat</keyword>
<name>A0A9D4MQN6_DREPO</name>
<evidence type="ECO:0000313" key="5">
    <source>
        <dbReference type="Proteomes" id="UP000828390"/>
    </source>
</evidence>
<keyword evidence="3" id="KW-0732">Signal</keyword>
<reference evidence="4" key="1">
    <citation type="journal article" date="2019" name="bioRxiv">
        <title>The Genome of the Zebra Mussel, Dreissena polymorpha: A Resource for Invasive Species Research.</title>
        <authorList>
            <person name="McCartney M.A."/>
            <person name="Auch B."/>
            <person name="Kono T."/>
            <person name="Mallez S."/>
            <person name="Zhang Y."/>
            <person name="Obille A."/>
            <person name="Becker A."/>
            <person name="Abrahante J.E."/>
            <person name="Garbe J."/>
            <person name="Badalamenti J.P."/>
            <person name="Herman A."/>
            <person name="Mangelson H."/>
            <person name="Liachko I."/>
            <person name="Sullivan S."/>
            <person name="Sone E.D."/>
            <person name="Koren S."/>
            <person name="Silverstein K.A.T."/>
            <person name="Beckman K.B."/>
            <person name="Gohl D.M."/>
        </authorList>
    </citation>
    <scope>NUCLEOTIDE SEQUENCE</scope>
    <source>
        <strain evidence="4">Duluth1</strain>
        <tissue evidence="4">Whole animal</tissue>
    </source>
</reference>
<proteinExistence type="predicted"/>
<dbReference type="InterPro" id="IPR000884">
    <property type="entry name" value="TSP1_rpt"/>
</dbReference>
<dbReference type="PANTHER" id="PTHR22906">
    <property type="entry name" value="PROPERDIN"/>
    <property type="match status" value="1"/>
</dbReference>
<dbReference type="AlphaFoldDB" id="A0A9D4MQN6"/>
<dbReference type="EMBL" id="JAIWYP010000001">
    <property type="protein sequence ID" value="KAH3881718.1"/>
    <property type="molecule type" value="Genomic_DNA"/>
</dbReference>
<evidence type="ECO:0000256" key="3">
    <source>
        <dbReference type="SAM" id="SignalP"/>
    </source>
</evidence>
<evidence type="ECO:0000256" key="2">
    <source>
        <dbReference type="ARBA" id="ARBA00023157"/>
    </source>
</evidence>
<dbReference type="FunFam" id="2.20.100.10:FF:000001">
    <property type="entry name" value="semaphorin-5A isoform X1"/>
    <property type="match status" value="1"/>
</dbReference>
<keyword evidence="5" id="KW-1185">Reference proteome</keyword>
<protein>
    <submittedName>
        <fullName evidence="4">Uncharacterized protein</fullName>
    </submittedName>
</protein>
<dbReference type="InterPro" id="IPR052065">
    <property type="entry name" value="Compl_asym_regulator"/>
</dbReference>
<accession>A0A9D4MQN6</accession>